<dbReference type="CDD" id="cd06257">
    <property type="entry name" value="DnaJ"/>
    <property type="match status" value="1"/>
</dbReference>
<dbReference type="InterPro" id="IPR018253">
    <property type="entry name" value="DnaJ_domain_CS"/>
</dbReference>
<evidence type="ECO:0000313" key="11">
    <source>
        <dbReference type="Proteomes" id="UP001152798"/>
    </source>
</evidence>
<dbReference type="PRINTS" id="PR00625">
    <property type="entry name" value="JDOMAIN"/>
</dbReference>
<feature type="compositionally biased region" description="Acidic residues" evidence="7">
    <location>
        <begin position="337"/>
        <end position="364"/>
    </location>
</feature>
<evidence type="ECO:0000259" key="9">
    <source>
        <dbReference type="PROSITE" id="PS50157"/>
    </source>
</evidence>
<keyword evidence="11" id="KW-1185">Reference proteome</keyword>
<dbReference type="AlphaFoldDB" id="A0A9P0E2J8"/>
<dbReference type="InterPro" id="IPR003604">
    <property type="entry name" value="Matrin/U1-like-C_Znf_C2H2"/>
</dbReference>
<evidence type="ECO:0000256" key="4">
    <source>
        <dbReference type="ARBA" id="ARBA00074367"/>
    </source>
</evidence>
<dbReference type="PROSITE" id="PS00636">
    <property type="entry name" value="DNAJ_1"/>
    <property type="match status" value="1"/>
</dbReference>
<dbReference type="Proteomes" id="UP001152798">
    <property type="component" value="Chromosome 1"/>
</dbReference>
<sequence length="606" mass="70726">MKCHYEVLEVSMTANDDEIRKSYRKLALKWHPDKNLNNTEVAKQQFQLIQQAYEVLSDPQERSWYDKHRDCILKSGLGSDYKDDSLNVYEYFTTSCFVGYGDDLKGFYSVYGEVFNKLAAEDSEFDKNLDSDFEIPHFGDSKSSYEEIVHPFYAYWQSYSTKKSYSWLDQYDIRQAPNRKVLRLMEKENKKIRDRARKERNEEVRALVAFVRKRDKRVIEHVKKLEQESIEKEQKSKELRRQQMLKRQSEINNYVENDWSKFSNLESELKEIEASLAAEFQDQENDDSSNEEDEMFDNFFCVACNKIFKTAKAFSNHENSKKHKENIEALKLEMAEFEEEDETEGGDEIEENLEGSDVNEEEGTDLASAKDFNTKSSEASLLEDSEDEVVRPVKKKKQKQKKRFMKPPESELSDDSLTKSLHIHKKLNDPKQVTRDDENLLAASLPESDITENEISDSIHDDIKDSKVGKTRSEKKRKARQRKTLERIESSETDLALEGLAIQNKKKNKAAEDNNTDLASRSKKKNKRKESKNKGKITIENKPPLSNTSRETETSDSRIQSEPKCEMCDDTFKSKNELFKHLRETGHAKVKVVECNSNHKNKKKVK</sequence>
<dbReference type="GO" id="GO:0005737">
    <property type="term" value="C:cytoplasm"/>
    <property type="evidence" value="ECO:0007669"/>
    <property type="project" value="TreeGrafter"/>
</dbReference>
<dbReference type="Pfam" id="PF21884">
    <property type="entry name" value="ZUO1-like_ZHD"/>
    <property type="match status" value="1"/>
</dbReference>
<dbReference type="GO" id="GO:0008270">
    <property type="term" value="F:zinc ion binding"/>
    <property type="evidence" value="ECO:0007669"/>
    <property type="project" value="UniProtKB-KW"/>
</dbReference>
<feature type="compositionally biased region" description="Basic residues" evidence="7">
    <location>
        <begin position="392"/>
        <end position="405"/>
    </location>
</feature>
<dbReference type="InterPro" id="IPR013087">
    <property type="entry name" value="Znf_C2H2_type"/>
</dbReference>
<feature type="coiled-coil region" evidence="6">
    <location>
        <begin position="182"/>
        <end position="282"/>
    </location>
</feature>
<evidence type="ECO:0000259" key="8">
    <source>
        <dbReference type="PROSITE" id="PS50076"/>
    </source>
</evidence>
<evidence type="ECO:0000256" key="7">
    <source>
        <dbReference type="SAM" id="MobiDB-lite"/>
    </source>
</evidence>
<gene>
    <name evidence="10" type="ORF">NEZAVI_LOCUS1072</name>
</gene>
<proteinExistence type="predicted"/>
<dbReference type="SUPFAM" id="SSF46565">
    <property type="entry name" value="Chaperone J-domain"/>
    <property type="match status" value="1"/>
</dbReference>
<dbReference type="PANTHER" id="PTHR44029">
    <property type="entry name" value="DNAJ HOMOLOG SUBFAMILY C MEMBER 21"/>
    <property type="match status" value="1"/>
</dbReference>
<dbReference type="InterPro" id="IPR036236">
    <property type="entry name" value="Znf_C2H2_sf"/>
</dbReference>
<feature type="domain" description="J" evidence="8">
    <location>
        <begin position="3"/>
        <end position="69"/>
    </location>
</feature>
<feature type="compositionally biased region" description="Basic and acidic residues" evidence="7">
    <location>
        <begin position="457"/>
        <end position="472"/>
    </location>
</feature>
<protein>
    <recommendedName>
        <fullName evidence="4">DnaJ homolog subfamily C member 21</fullName>
    </recommendedName>
</protein>
<dbReference type="PANTHER" id="PTHR44029:SF1">
    <property type="entry name" value="DNAJ HOMOLOG SUBFAMILY C MEMBER 21"/>
    <property type="match status" value="1"/>
</dbReference>
<feature type="domain" description="C2H2-type" evidence="9">
    <location>
        <begin position="563"/>
        <end position="592"/>
    </location>
</feature>
<dbReference type="PROSITE" id="PS50157">
    <property type="entry name" value="ZINC_FINGER_C2H2_2"/>
    <property type="match status" value="1"/>
</dbReference>
<dbReference type="EMBL" id="OV725077">
    <property type="protein sequence ID" value="CAH1389735.1"/>
    <property type="molecule type" value="Genomic_DNA"/>
</dbReference>
<dbReference type="FunFam" id="1.10.287.110:FF:000046">
    <property type="entry name" value="dnaJ homolog subfamily C member 21"/>
    <property type="match status" value="1"/>
</dbReference>
<dbReference type="InterPro" id="IPR051964">
    <property type="entry name" value="Chaperone_stress_response"/>
</dbReference>
<dbReference type="GO" id="GO:0003676">
    <property type="term" value="F:nucleic acid binding"/>
    <property type="evidence" value="ECO:0007669"/>
    <property type="project" value="InterPro"/>
</dbReference>
<dbReference type="SMART" id="SM00271">
    <property type="entry name" value="DnaJ"/>
    <property type="match status" value="1"/>
</dbReference>
<dbReference type="PROSITE" id="PS00028">
    <property type="entry name" value="ZINC_FINGER_C2H2_1"/>
    <property type="match status" value="2"/>
</dbReference>
<organism evidence="10 11">
    <name type="scientific">Nezara viridula</name>
    <name type="common">Southern green stink bug</name>
    <name type="synonym">Cimex viridulus</name>
    <dbReference type="NCBI Taxonomy" id="85310"/>
    <lineage>
        <taxon>Eukaryota</taxon>
        <taxon>Metazoa</taxon>
        <taxon>Ecdysozoa</taxon>
        <taxon>Arthropoda</taxon>
        <taxon>Hexapoda</taxon>
        <taxon>Insecta</taxon>
        <taxon>Pterygota</taxon>
        <taxon>Neoptera</taxon>
        <taxon>Paraneoptera</taxon>
        <taxon>Hemiptera</taxon>
        <taxon>Heteroptera</taxon>
        <taxon>Panheteroptera</taxon>
        <taxon>Pentatomomorpha</taxon>
        <taxon>Pentatomoidea</taxon>
        <taxon>Pentatomidae</taxon>
        <taxon>Pentatominae</taxon>
        <taxon>Nezara</taxon>
    </lineage>
</organism>
<dbReference type="InterPro" id="IPR036869">
    <property type="entry name" value="J_dom_sf"/>
</dbReference>
<dbReference type="InterPro" id="IPR054076">
    <property type="entry name" value="ZUO1-like_ZHD"/>
</dbReference>
<feature type="region of interest" description="Disordered" evidence="7">
    <location>
        <begin position="337"/>
        <end position="566"/>
    </location>
</feature>
<evidence type="ECO:0000256" key="6">
    <source>
        <dbReference type="SAM" id="Coils"/>
    </source>
</evidence>
<evidence type="ECO:0000313" key="10">
    <source>
        <dbReference type="EMBL" id="CAH1389735.1"/>
    </source>
</evidence>
<dbReference type="Pfam" id="PF00226">
    <property type="entry name" value="DnaJ"/>
    <property type="match status" value="1"/>
</dbReference>
<feature type="compositionally biased region" description="Basic and acidic residues" evidence="7">
    <location>
        <begin position="426"/>
        <end position="438"/>
    </location>
</feature>
<evidence type="ECO:0000256" key="3">
    <source>
        <dbReference type="ARBA" id="ARBA00022833"/>
    </source>
</evidence>
<dbReference type="PROSITE" id="PS50076">
    <property type="entry name" value="DNAJ_2"/>
    <property type="match status" value="1"/>
</dbReference>
<evidence type="ECO:0000256" key="2">
    <source>
        <dbReference type="ARBA" id="ARBA00022771"/>
    </source>
</evidence>
<dbReference type="SMART" id="SM00355">
    <property type="entry name" value="ZnF_C2H2"/>
    <property type="match status" value="2"/>
</dbReference>
<feature type="compositionally biased region" description="Basic residues" evidence="7">
    <location>
        <begin position="473"/>
        <end position="482"/>
    </location>
</feature>
<dbReference type="SMART" id="SM00451">
    <property type="entry name" value="ZnF_U1"/>
    <property type="match status" value="1"/>
</dbReference>
<keyword evidence="6" id="KW-0175">Coiled coil</keyword>
<dbReference type="Pfam" id="PF12171">
    <property type="entry name" value="zf-C2H2_jaz"/>
    <property type="match status" value="1"/>
</dbReference>
<evidence type="ECO:0000256" key="1">
    <source>
        <dbReference type="ARBA" id="ARBA00022723"/>
    </source>
</evidence>
<name>A0A9P0E2J8_NEZVI</name>
<accession>A0A9P0E2J8</accession>
<dbReference type="InterPro" id="IPR001623">
    <property type="entry name" value="DnaJ_domain"/>
</dbReference>
<dbReference type="Gene3D" id="3.30.160.60">
    <property type="entry name" value="Classic Zinc Finger"/>
    <property type="match status" value="1"/>
</dbReference>
<dbReference type="OrthoDB" id="552049at2759"/>
<keyword evidence="2 5" id="KW-0863">Zinc-finger</keyword>
<dbReference type="InterPro" id="IPR022755">
    <property type="entry name" value="Znf_C2H2_jaz"/>
</dbReference>
<dbReference type="SUPFAM" id="SSF57667">
    <property type="entry name" value="beta-beta-alpha zinc fingers"/>
    <property type="match status" value="1"/>
</dbReference>
<dbReference type="Gene3D" id="1.10.287.110">
    <property type="entry name" value="DnaJ domain"/>
    <property type="match status" value="1"/>
</dbReference>
<keyword evidence="1" id="KW-0479">Metal-binding</keyword>
<reference evidence="10" key="1">
    <citation type="submission" date="2022-01" db="EMBL/GenBank/DDBJ databases">
        <authorList>
            <person name="King R."/>
        </authorList>
    </citation>
    <scope>NUCLEOTIDE SEQUENCE</scope>
</reference>
<feature type="compositionally biased region" description="Basic and acidic residues" evidence="7">
    <location>
        <begin position="550"/>
        <end position="566"/>
    </location>
</feature>
<keyword evidence="3" id="KW-0862">Zinc</keyword>
<evidence type="ECO:0000256" key="5">
    <source>
        <dbReference type="PROSITE-ProRule" id="PRU00042"/>
    </source>
</evidence>
<feature type="compositionally biased region" description="Basic residues" evidence="7">
    <location>
        <begin position="521"/>
        <end position="535"/>
    </location>
</feature>